<dbReference type="InterPro" id="IPR010675">
    <property type="entry name" value="Bin3_C"/>
</dbReference>
<feature type="region of interest" description="Disordered" evidence="7">
    <location>
        <begin position="1"/>
        <end position="48"/>
    </location>
</feature>
<dbReference type="GO" id="GO:0040031">
    <property type="term" value="P:snRNA modification"/>
    <property type="evidence" value="ECO:0007669"/>
    <property type="project" value="TreeGrafter"/>
</dbReference>
<evidence type="ECO:0000256" key="1">
    <source>
        <dbReference type="ARBA" id="ARBA00008361"/>
    </source>
</evidence>
<dbReference type="CDD" id="cd02440">
    <property type="entry name" value="AdoMet_MTases"/>
    <property type="match status" value="1"/>
</dbReference>
<dbReference type="PROSITE" id="PS51515">
    <property type="entry name" value="BIN3_SAM"/>
    <property type="match status" value="1"/>
</dbReference>
<dbReference type="SUPFAM" id="SSF53335">
    <property type="entry name" value="S-adenosyl-L-methionine-dependent methyltransferases"/>
    <property type="match status" value="1"/>
</dbReference>
<dbReference type="OrthoDB" id="10017101at2759"/>
<evidence type="ECO:0000259" key="8">
    <source>
        <dbReference type="PROSITE" id="PS51515"/>
    </source>
</evidence>
<evidence type="ECO:0000256" key="6">
    <source>
        <dbReference type="RuleBase" id="RU367087"/>
    </source>
</evidence>
<dbReference type="InterPro" id="IPR039772">
    <property type="entry name" value="Bin3-like"/>
</dbReference>
<dbReference type="GO" id="GO:0032259">
    <property type="term" value="P:methylation"/>
    <property type="evidence" value="ECO:0007669"/>
    <property type="project" value="UniProtKB-KW"/>
</dbReference>
<evidence type="ECO:0000256" key="5">
    <source>
        <dbReference type="PROSITE-ProRule" id="PRU00848"/>
    </source>
</evidence>
<feature type="compositionally biased region" description="Pro residues" evidence="7">
    <location>
        <begin position="127"/>
        <end position="146"/>
    </location>
</feature>
<feature type="compositionally biased region" description="Basic and acidic residues" evidence="7">
    <location>
        <begin position="301"/>
        <end position="313"/>
    </location>
</feature>
<keyword evidence="2 6" id="KW-0489">Methyltransferase</keyword>
<dbReference type="Pfam" id="PF06859">
    <property type="entry name" value="Bin3"/>
    <property type="match status" value="1"/>
</dbReference>
<dbReference type="GO" id="GO:0017069">
    <property type="term" value="F:snRNA binding"/>
    <property type="evidence" value="ECO:0007669"/>
    <property type="project" value="TreeGrafter"/>
</dbReference>
<dbReference type="GO" id="GO:0008173">
    <property type="term" value="F:RNA methyltransferase activity"/>
    <property type="evidence" value="ECO:0007669"/>
    <property type="project" value="UniProtKB-UniRule"/>
</dbReference>
<protein>
    <recommendedName>
        <fullName evidence="6">RNA methyltransferase</fullName>
        <ecNumber evidence="6">2.1.1.-</ecNumber>
    </recommendedName>
</protein>
<name>A0A9Q1I142_CONCO</name>
<dbReference type="AlphaFoldDB" id="A0A9Q1I142"/>
<dbReference type="EMBL" id="JAFJMO010000005">
    <property type="protein sequence ID" value="KAJ8275466.1"/>
    <property type="molecule type" value="Genomic_DNA"/>
</dbReference>
<dbReference type="GO" id="GO:0008171">
    <property type="term" value="F:O-methyltransferase activity"/>
    <property type="evidence" value="ECO:0007669"/>
    <property type="project" value="UniProtKB-UniRule"/>
</dbReference>
<reference evidence="9" key="1">
    <citation type="journal article" date="2023" name="Science">
        <title>Genome structures resolve the early diversification of teleost fishes.</title>
        <authorList>
            <person name="Parey E."/>
            <person name="Louis A."/>
            <person name="Montfort J."/>
            <person name="Bouchez O."/>
            <person name="Roques C."/>
            <person name="Iampietro C."/>
            <person name="Lluch J."/>
            <person name="Castinel A."/>
            <person name="Donnadieu C."/>
            <person name="Desvignes T."/>
            <person name="Floi Bucao C."/>
            <person name="Jouanno E."/>
            <person name="Wen M."/>
            <person name="Mejri S."/>
            <person name="Dirks R."/>
            <person name="Jansen H."/>
            <person name="Henkel C."/>
            <person name="Chen W.J."/>
            <person name="Zahm M."/>
            <person name="Cabau C."/>
            <person name="Klopp C."/>
            <person name="Thompson A.W."/>
            <person name="Robinson-Rechavi M."/>
            <person name="Braasch I."/>
            <person name="Lecointre G."/>
            <person name="Bobe J."/>
            <person name="Postlethwait J.H."/>
            <person name="Berthelot C."/>
            <person name="Roest Crollius H."/>
            <person name="Guiguen Y."/>
        </authorList>
    </citation>
    <scope>NUCLEOTIDE SEQUENCE</scope>
    <source>
        <strain evidence="9">Concon-B</strain>
    </source>
</reference>
<proteinExistence type="inferred from homology"/>
<evidence type="ECO:0000256" key="4">
    <source>
        <dbReference type="ARBA" id="ARBA00022691"/>
    </source>
</evidence>
<keyword evidence="4 5" id="KW-0949">S-adenosyl-L-methionine</keyword>
<evidence type="ECO:0000256" key="7">
    <source>
        <dbReference type="SAM" id="MobiDB-lite"/>
    </source>
</evidence>
<gene>
    <name evidence="9" type="ORF">COCON_G00072180</name>
</gene>
<dbReference type="PANTHER" id="PTHR12315">
    <property type="entry name" value="BICOID-INTERACTING PROTEIN RELATED"/>
    <property type="match status" value="1"/>
</dbReference>
<dbReference type="InterPro" id="IPR024160">
    <property type="entry name" value="BIN3_SAM-bd_dom"/>
</dbReference>
<dbReference type="InterPro" id="IPR029063">
    <property type="entry name" value="SAM-dependent_MTases_sf"/>
</dbReference>
<dbReference type="PANTHER" id="PTHR12315:SF0">
    <property type="entry name" value="7SK SNRNA METHYLPHOSPHATE CAPPING ENZYME"/>
    <property type="match status" value="1"/>
</dbReference>
<keyword evidence="10" id="KW-1185">Reference proteome</keyword>
<dbReference type="Gene3D" id="3.40.50.150">
    <property type="entry name" value="Vaccinia Virus protein VP39"/>
    <property type="match status" value="1"/>
</dbReference>
<organism evidence="9 10">
    <name type="scientific">Conger conger</name>
    <name type="common">Conger eel</name>
    <name type="synonym">Muraena conger</name>
    <dbReference type="NCBI Taxonomy" id="82655"/>
    <lineage>
        <taxon>Eukaryota</taxon>
        <taxon>Metazoa</taxon>
        <taxon>Chordata</taxon>
        <taxon>Craniata</taxon>
        <taxon>Vertebrata</taxon>
        <taxon>Euteleostomi</taxon>
        <taxon>Actinopterygii</taxon>
        <taxon>Neopterygii</taxon>
        <taxon>Teleostei</taxon>
        <taxon>Anguilliformes</taxon>
        <taxon>Congridae</taxon>
        <taxon>Conger</taxon>
    </lineage>
</organism>
<feature type="compositionally biased region" description="Pro residues" evidence="7">
    <location>
        <begin position="180"/>
        <end position="198"/>
    </location>
</feature>
<accession>A0A9Q1I142</accession>
<dbReference type="EC" id="2.1.1.-" evidence="6"/>
<feature type="region of interest" description="Disordered" evidence="7">
    <location>
        <begin position="72"/>
        <end position="200"/>
    </location>
</feature>
<evidence type="ECO:0000313" key="9">
    <source>
        <dbReference type="EMBL" id="KAJ8275466.1"/>
    </source>
</evidence>
<comment type="caution">
    <text evidence="9">The sequence shown here is derived from an EMBL/GenBank/DDBJ whole genome shotgun (WGS) entry which is preliminary data.</text>
</comment>
<feature type="domain" description="Bin3-type SAM" evidence="8">
    <location>
        <begin position="220"/>
        <end position="477"/>
    </location>
</feature>
<dbReference type="Proteomes" id="UP001152803">
    <property type="component" value="Unassembled WGS sequence"/>
</dbReference>
<comment type="similarity">
    <text evidence="1 6">Belongs to the methyltransferase superfamily.</text>
</comment>
<keyword evidence="3 6" id="KW-0808">Transferase</keyword>
<evidence type="ECO:0000256" key="3">
    <source>
        <dbReference type="ARBA" id="ARBA00022679"/>
    </source>
</evidence>
<evidence type="ECO:0000313" key="10">
    <source>
        <dbReference type="Proteomes" id="UP001152803"/>
    </source>
</evidence>
<evidence type="ECO:0000256" key="2">
    <source>
        <dbReference type="ARBA" id="ARBA00022603"/>
    </source>
</evidence>
<sequence>MRAAPQPGPVRQNKRRNAVGSGLRAAGPGKRRRRANSESNPVLPSNFLLGGNIFDPLNLNSLLDEEVSRALNAETPECSPLPAKSREPVEILVPRDVTDPLSLNRAGHALLPAPRRRRPRHRHHGPQPRPAPPPRVPGRPSSPPSLPGVAPRAPREGAASPVPRPLPQNQPGSSSSCDPAPFPPALAAPGPASAPPPQKKFQYGNYNKYYGYRNPGCSEDPRLRVMRPEWFRGKAVLDLGCNAGHLTLFIARHWRPGRIVGLDIDGCLVHAARQNVRHYLSHLQALEARRAGRGPGPGEEETPREGGENERGGARRRVGARLGPIAAPPLPDTPSAPPGDFPANVSFVRGNYVLGSDALLQSQRGEFDVILCLSVSKWVHLNWGDAGLQRLFHRAYRHLHPGGVFILEPQPWSSYARRRKLNDTIYKNYHSIRLKPDQFCSYLTSEVGFTSYELLGTPKSTSRGFERPVYKFYKGRSSPKK</sequence>
<feature type="region of interest" description="Disordered" evidence="7">
    <location>
        <begin position="288"/>
        <end position="315"/>
    </location>
</feature>
<feature type="compositionally biased region" description="Basic residues" evidence="7">
    <location>
        <begin position="114"/>
        <end position="126"/>
    </location>
</feature>